<dbReference type="Pfam" id="PF00440">
    <property type="entry name" value="TetR_N"/>
    <property type="match status" value="1"/>
</dbReference>
<gene>
    <name evidence="4" type="ORF">JZO70_11820</name>
</gene>
<keyword evidence="5" id="KW-1185">Reference proteome</keyword>
<evidence type="ECO:0000259" key="3">
    <source>
        <dbReference type="PROSITE" id="PS50977"/>
    </source>
</evidence>
<dbReference type="InterPro" id="IPR050624">
    <property type="entry name" value="HTH-type_Tx_Regulator"/>
</dbReference>
<feature type="domain" description="HTH tetR-type" evidence="3">
    <location>
        <begin position="9"/>
        <end position="69"/>
    </location>
</feature>
<comment type="caution">
    <text evidence="4">The sequence shown here is derived from an EMBL/GenBank/DDBJ whole genome shotgun (WGS) entry which is preliminary data.</text>
</comment>
<dbReference type="SUPFAM" id="SSF46689">
    <property type="entry name" value="Homeodomain-like"/>
    <property type="match status" value="1"/>
</dbReference>
<dbReference type="PANTHER" id="PTHR43479:SF11">
    <property type="entry name" value="ACREF_ENVCD OPERON REPRESSOR-RELATED"/>
    <property type="match status" value="1"/>
</dbReference>
<accession>A0ABS3LB45</accession>
<dbReference type="Proteomes" id="UP000664601">
    <property type="component" value="Unassembled WGS sequence"/>
</dbReference>
<organism evidence="4 5">
    <name type="scientific">Candidatus Enterococcus moelleringii</name>
    <dbReference type="NCBI Taxonomy" id="2815325"/>
    <lineage>
        <taxon>Bacteria</taxon>
        <taxon>Bacillati</taxon>
        <taxon>Bacillota</taxon>
        <taxon>Bacilli</taxon>
        <taxon>Lactobacillales</taxon>
        <taxon>Enterococcaceae</taxon>
        <taxon>Enterococcus</taxon>
    </lineage>
</organism>
<proteinExistence type="predicted"/>
<sequence length="224" mass="26187">MARTQKNFAPRKDELVQIALDIFLEKGYERTKISDLQKAFGLTKGGMYHYFSSKEEILDEVIDKGISEIIDSFRRELPNVPEEDRLLYLLFSESTNDFTNRLFQYASSDTGSIVSYKMRDQRIKAPLPLMTEIIKQYVETGFYTCDYPEEAAEIILLVAVNISDHTVWPIGDEKKQKNRIDNMLLIWENCVHPPQSHLDRLREIITNYYAQMTLQKDARTETEE</sequence>
<dbReference type="RefSeq" id="WP_207673775.1">
    <property type="nucleotide sequence ID" value="NZ_JAFREM010000018.1"/>
</dbReference>
<reference evidence="4 5" key="1">
    <citation type="submission" date="2021-03" db="EMBL/GenBank/DDBJ databases">
        <title>Enterococcal diversity collection.</title>
        <authorList>
            <person name="Gilmore M.S."/>
            <person name="Schwartzman J."/>
            <person name="Van Tyne D."/>
            <person name="Martin M."/>
            <person name="Earl A.M."/>
            <person name="Manson A.L."/>
            <person name="Straub T."/>
            <person name="Salamzade R."/>
            <person name="Saavedra J."/>
            <person name="Lebreton F."/>
            <person name="Prichula J."/>
            <person name="Schaufler K."/>
            <person name="Gaca A."/>
            <person name="Sgardioli B."/>
            <person name="Wagenaar J."/>
            <person name="Strong T."/>
        </authorList>
    </citation>
    <scope>NUCLEOTIDE SEQUENCE [LARGE SCALE GENOMIC DNA]</scope>
    <source>
        <strain evidence="4 5">669A</strain>
    </source>
</reference>
<evidence type="ECO:0000313" key="5">
    <source>
        <dbReference type="Proteomes" id="UP000664601"/>
    </source>
</evidence>
<dbReference type="InterPro" id="IPR001647">
    <property type="entry name" value="HTH_TetR"/>
</dbReference>
<dbReference type="PANTHER" id="PTHR43479">
    <property type="entry name" value="ACREF/ENVCD OPERON REPRESSOR-RELATED"/>
    <property type="match status" value="1"/>
</dbReference>
<evidence type="ECO:0000256" key="1">
    <source>
        <dbReference type="ARBA" id="ARBA00023125"/>
    </source>
</evidence>
<name>A0ABS3LB45_9ENTE</name>
<protein>
    <submittedName>
        <fullName evidence="4">TetR/AcrR family transcriptional regulator</fullName>
    </submittedName>
</protein>
<evidence type="ECO:0000313" key="4">
    <source>
        <dbReference type="EMBL" id="MBO1306854.1"/>
    </source>
</evidence>
<feature type="DNA-binding region" description="H-T-H motif" evidence="2">
    <location>
        <begin position="32"/>
        <end position="51"/>
    </location>
</feature>
<dbReference type="PROSITE" id="PS50977">
    <property type="entry name" value="HTH_TETR_2"/>
    <property type="match status" value="1"/>
</dbReference>
<dbReference type="EMBL" id="JAFREM010000018">
    <property type="protein sequence ID" value="MBO1306854.1"/>
    <property type="molecule type" value="Genomic_DNA"/>
</dbReference>
<keyword evidence="1 2" id="KW-0238">DNA-binding</keyword>
<evidence type="ECO:0000256" key="2">
    <source>
        <dbReference type="PROSITE-ProRule" id="PRU00335"/>
    </source>
</evidence>
<dbReference type="PRINTS" id="PR00455">
    <property type="entry name" value="HTHTETR"/>
</dbReference>
<dbReference type="InterPro" id="IPR009057">
    <property type="entry name" value="Homeodomain-like_sf"/>
</dbReference>
<dbReference type="Gene3D" id="1.10.357.10">
    <property type="entry name" value="Tetracycline Repressor, domain 2"/>
    <property type="match status" value="1"/>
</dbReference>